<keyword evidence="1" id="KW-0808">Transferase</keyword>
<dbReference type="SUPFAM" id="SSF81593">
    <property type="entry name" value="Nucleotidyltransferase substrate binding subunit/domain"/>
    <property type="match status" value="1"/>
</dbReference>
<dbReference type="AlphaFoldDB" id="A0A2M8GIQ0"/>
<dbReference type="InterPro" id="IPR010235">
    <property type="entry name" value="HepT"/>
</dbReference>
<protein>
    <submittedName>
        <fullName evidence="1">Nucleotidyltransferase</fullName>
    </submittedName>
</protein>
<comment type="caution">
    <text evidence="1">The sequence shown here is derived from an EMBL/GenBank/DDBJ whole genome shotgun (WGS) entry which is preliminary data.</text>
</comment>
<dbReference type="NCBIfam" id="TIGR01987">
    <property type="entry name" value="HI0074"/>
    <property type="match status" value="1"/>
</dbReference>
<organism evidence="1 2">
    <name type="scientific">Candidatus Shapirobacteria bacterium CG_4_8_14_3_um_filter_35_11</name>
    <dbReference type="NCBI Taxonomy" id="1974874"/>
    <lineage>
        <taxon>Bacteria</taxon>
        <taxon>Candidatus Shapironibacteriota</taxon>
    </lineage>
</organism>
<evidence type="ECO:0000313" key="1">
    <source>
        <dbReference type="EMBL" id="PJC79673.1"/>
    </source>
</evidence>
<dbReference type="Proteomes" id="UP000228960">
    <property type="component" value="Unassembled WGS sequence"/>
</dbReference>
<dbReference type="Pfam" id="PF08780">
    <property type="entry name" value="NTase_sub_bind"/>
    <property type="match status" value="1"/>
</dbReference>
<reference evidence="2" key="1">
    <citation type="submission" date="2017-09" db="EMBL/GenBank/DDBJ databases">
        <title>Depth-based differentiation of microbial function through sediment-hosted aquifers and enrichment of novel symbionts in the deep terrestrial subsurface.</title>
        <authorList>
            <person name="Probst A.J."/>
            <person name="Ladd B."/>
            <person name="Jarett J.K."/>
            <person name="Geller-Mcgrath D.E."/>
            <person name="Sieber C.M.K."/>
            <person name="Emerson J.B."/>
            <person name="Anantharaman K."/>
            <person name="Thomas B.C."/>
            <person name="Malmstrom R."/>
            <person name="Stieglmeier M."/>
            <person name="Klingl A."/>
            <person name="Woyke T."/>
            <person name="Ryan C.M."/>
            <person name="Banfield J.F."/>
        </authorList>
    </citation>
    <scope>NUCLEOTIDE SEQUENCE [LARGE SCALE GENOMIC DNA]</scope>
</reference>
<proteinExistence type="predicted"/>
<accession>A0A2M8GIQ0</accession>
<name>A0A2M8GIQ0_9BACT</name>
<dbReference type="EMBL" id="PFQM01000128">
    <property type="protein sequence ID" value="PJC79673.1"/>
    <property type="molecule type" value="Genomic_DNA"/>
</dbReference>
<dbReference type="Gene3D" id="1.20.120.330">
    <property type="entry name" value="Nucleotidyltransferases domain 2"/>
    <property type="match status" value="1"/>
</dbReference>
<dbReference type="GO" id="GO:0016740">
    <property type="term" value="F:transferase activity"/>
    <property type="evidence" value="ECO:0007669"/>
    <property type="project" value="UniProtKB-KW"/>
</dbReference>
<sequence>MDKQSEQLKQFGQAVSRLEEVLQISPTSIIKDSAIQRFEFCMDLTWKILKTILEQEHGIIVKSPKETFKMAYQNKLINYDQKWIDFVDLRNNTVHTYNEELANQTFSQLPGFLILVKKLINSLNKQK</sequence>
<evidence type="ECO:0000313" key="2">
    <source>
        <dbReference type="Proteomes" id="UP000228960"/>
    </source>
</evidence>
<gene>
    <name evidence="1" type="ORF">CO009_03940</name>
</gene>